<organism evidence="8 9">
    <name type="scientific">Hermanssonia centrifuga</name>
    <dbReference type="NCBI Taxonomy" id="98765"/>
    <lineage>
        <taxon>Eukaryota</taxon>
        <taxon>Fungi</taxon>
        <taxon>Dikarya</taxon>
        <taxon>Basidiomycota</taxon>
        <taxon>Agaricomycotina</taxon>
        <taxon>Agaricomycetes</taxon>
        <taxon>Polyporales</taxon>
        <taxon>Meruliaceae</taxon>
        <taxon>Hermanssonia</taxon>
    </lineage>
</organism>
<comment type="similarity">
    <text evidence="1">Belongs to the glycosyl hydrolase 29 family.</text>
</comment>
<evidence type="ECO:0000256" key="1">
    <source>
        <dbReference type="ARBA" id="ARBA00007951"/>
    </source>
</evidence>
<dbReference type="GO" id="GO:0004560">
    <property type="term" value="F:alpha-L-fucosidase activity"/>
    <property type="evidence" value="ECO:0007669"/>
    <property type="project" value="UniProtKB-EC"/>
</dbReference>
<evidence type="ECO:0000259" key="7">
    <source>
        <dbReference type="Pfam" id="PF01120"/>
    </source>
</evidence>
<sequence length="548" mass="60101">MAPYSMQTLILFAYLISLVFVYSASSAIHSAGTPLDLSAFFNAKAASTGLNDSFADFDGSGRAYPVEHLPAGPSFVYEGINFALPPFHETSKFDTVRTDSQVISVPNDSESITHFQSFHALATAVWPASGSSGYQQGTLTFTFTDGTHETAGFVVADKVQQIEVTLNNLAPLNASTSSWLTATYNVSLVSDDIETVVPGIVKRLRSNDQVVVPVGVRNRVGVKSGTSAKVQVVLSSAGENQAERDVKLEDANDWDVVAGIPEWTNGDASLRTHEAPEWFNDAKFGIFIHWGIYSVPAWAPTGQQYAEWYNWDFHNPPNSGSPTWTHHLQTYGPDVVYDDFIANWTASAWSPNDWTDLFSNAGAKYFVLVTKHHDGFALTYFSIPEWFNPAWGPYGRVSFPGKPALNAFNGSCCDPFTGYIPVDDFLTDVQQPQMETLFYDYDTEILWCDIGGPSIFPDIGAAWYNYAASQGRQVVMNNRCGANQSDFVTPEYATFGAPLSQKWESSAGMDPFSYGYNSDTPPDAYQNASSVITELVDIVSKGGNFLLE</sequence>
<feature type="domain" description="Glycoside hydrolase family 29 N-terminal" evidence="7">
    <location>
        <begin position="379"/>
        <end position="548"/>
    </location>
</feature>
<dbReference type="GO" id="GO:0016139">
    <property type="term" value="P:glycoside catabolic process"/>
    <property type="evidence" value="ECO:0007669"/>
    <property type="project" value="TreeGrafter"/>
</dbReference>
<dbReference type="Proteomes" id="UP000309038">
    <property type="component" value="Unassembled WGS sequence"/>
</dbReference>
<evidence type="ECO:0000256" key="3">
    <source>
        <dbReference type="ARBA" id="ARBA00022729"/>
    </source>
</evidence>
<reference evidence="8 9" key="1">
    <citation type="submission" date="2019-02" db="EMBL/GenBank/DDBJ databases">
        <title>Genome sequencing of the rare red list fungi Phlebia centrifuga.</title>
        <authorList>
            <person name="Buettner E."/>
            <person name="Kellner H."/>
        </authorList>
    </citation>
    <scope>NUCLEOTIDE SEQUENCE [LARGE SCALE GENOMIC DNA]</scope>
    <source>
        <strain evidence="8 9">DSM 108282</strain>
    </source>
</reference>
<evidence type="ECO:0000256" key="2">
    <source>
        <dbReference type="ARBA" id="ARBA00012662"/>
    </source>
</evidence>
<dbReference type="GO" id="GO:0006004">
    <property type="term" value="P:fucose metabolic process"/>
    <property type="evidence" value="ECO:0007669"/>
    <property type="project" value="TreeGrafter"/>
</dbReference>
<dbReference type="SMART" id="SM00812">
    <property type="entry name" value="Alpha_L_fucos"/>
    <property type="match status" value="1"/>
</dbReference>
<evidence type="ECO:0000256" key="5">
    <source>
        <dbReference type="ARBA" id="ARBA00023295"/>
    </source>
</evidence>
<gene>
    <name evidence="8" type="ORF">EW026_g4244</name>
</gene>
<dbReference type="PANTHER" id="PTHR10030">
    <property type="entry name" value="ALPHA-L-FUCOSIDASE"/>
    <property type="match status" value="1"/>
</dbReference>
<evidence type="ECO:0000256" key="4">
    <source>
        <dbReference type="ARBA" id="ARBA00022801"/>
    </source>
</evidence>
<proteinExistence type="inferred from homology"/>
<comment type="caution">
    <text evidence="8">The sequence shown here is derived from an EMBL/GenBank/DDBJ whole genome shotgun (WGS) entry which is preliminary data.</text>
</comment>
<dbReference type="EMBL" id="SGPJ01000147">
    <property type="protein sequence ID" value="THG97827.1"/>
    <property type="molecule type" value="Genomic_DNA"/>
</dbReference>
<protein>
    <recommendedName>
        <fullName evidence="2">alpha-L-fucosidase</fullName>
        <ecNumber evidence="2">3.2.1.51</ecNumber>
    </recommendedName>
</protein>
<dbReference type="SUPFAM" id="SSF51445">
    <property type="entry name" value="(Trans)glycosidases"/>
    <property type="match status" value="1"/>
</dbReference>
<keyword evidence="3 6" id="KW-0732">Signal</keyword>
<dbReference type="AlphaFoldDB" id="A0A4S4KJH9"/>
<keyword evidence="5" id="KW-0326">Glycosidase</keyword>
<evidence type="ECO:0000313" key="8">
    <source>
        <dbReference type="EMBL" id="THG97827.1"/>
    </source>
</evidence>
<name>A0A4S4KJH9_9APHY</name>
<keyword evidence="4" id="KW-0378">Hydrolase</keyword>
<keyword evidence="9" id="KW-1185">Reference proteome</keyword>
<accession>A0A4S4KJH9</accession>
<dbReference type="InterPro" id="IPR057739">
    <property type="entry name" value="Glyco_hydro_29_N"/>
</dbReference>
<dbReference type="EC" id="3.2.1.51" evidence="2"/>
<feature type="chain" id="PRO_5025502627" description="alpha-L-fucosidase" evidence="6">
    <location>
        <begin position="27"/>
        <end position="548"/>
    </location>
</feature>
<feature type="domain" description="Glycoside hydrolase family 29 N-terminal" evidence="7">
    <location>
        <begin position="267"/>
        <end position="378"/>
    </location>
</feature>
<dbReference type="Gene3D" id="3.20.20.80">
    <property type="entry name" value="Glycosidases"/>
    <property type="match status" value="2"/>
</dbReference>
<dbReference type="InterPro" id="IPR017853">
    <property type="entry name" value="GH"/>
</dbReference>
<dbReference type="InterPro" id="IPR000933">
    <property type="entry name" value="Glyco_hydro_29"/>
</dbReference>
<dbReference type="PANTHER" id="PTHR10030:SF37">
    <property type="entry name" value="ALPHA-L-FUCOSIDASE-RELATED"/>
    <property type="match status" value="1"/>
</dbReference>
<evidence type="ECO:0000256" key="6">
    <source>
        <dbReference type="SAM" id="SignalP"/>
    </source>
</evidence>
<evidence type="ECO:0000313" key="9">
    <source>
        <dbReference type="Proteomes" id="UP000309038"/>
    </source>
</evidence>
<feature type="signal peptide" evidence="6">
    <location>
        <begin position="1"/>
        <end position="26"/>
    </location>
</feature>
<dbReference type="Pfam" id="PF01120">
    <property type="entry name" value="Alpha_L_fucos"/>
    <property type="match status" value="2"/>
</dbReference>